<dbReference type="EMBL" id="JAPFRD010000002">
    <property type="protein sequence ID" value="MCW8107138.1"/>
    <property type="molecule type" value="Genomic_DNA"/>
</dbReference>
<dbReference type="PANTHER" id="PTHR43546:SF3">
    <property type="entry name" value="UPF0173 METAL-DEPENDENT HYDROLASE MJ1163"/>
    <property type="match status" value="1"/>
</dbReference>
<gene>
    <name evidence="2" type="ORF">OPS25_01295</name>
</gene>
<dbReference type="SUPFAM" id="SSF56281">
    <property type="entry name" value="Metallo-hydrolase/oxidoreductase"/>
    <property type="match status" value="1"/>
</dbReference>
<dbReference type="SMART" id="SM00849">
    <property type="entry name" value="Lactamase_B"/>
    <property type="match status" value="1"/>
</dbReference>
<accession>A0ABT3P317</accession>
<evidence type="ECO:0000313" key="3">
    <source>
        <dbReference type="Proteomes" id="UP001142810"/>
    </source>
</evidence>
<keyword evidence="3" id="KW-1185">Reference proteome</keyword>
<feature type="domain" description="Metallo-beta-lactamase" evidence="1">
    <location>
        <begin position="36"/>
        <end position="254"/>
    </location>
</feature>
<dbReference type="InterPro" id="IPR036866">
    <property type="entry name" value="RibonucZ/Hydroxyglut_hydro"/>
</dbReference>
<organism evidence="2 3">
    <name type="scientific">Alteromonas aquimaris</name>
    <dbReference type="NCBI Taxonomy" id="2998417"/>
    <lineage>
        <taxon>Bacteria</taxon>
        <taxon>Pseudomonadati</taxon>
        <taxon>Pseudomonadota</taxon>
        <taxon>Gammaproteobacteria</taxon>
        <taxon>Alteromonadales</taxon>
        <taxon>Alteromonadaceae</taxon>
        <taxon>Alteromonas/Salinimonas group</taxon>
        <taxon>Alteromonas</taxon>
    </lineage>
</organism>
<dbReference type="PANTHER" id="PTHR43546">
    <property type="entry name" value="UPF0173 METAL-DEPENDENT HYDROLASE MJ1163-RELATED"/>
    <property type="match status" value="1"/>
</dbReference>
<reference evidence="2" key="1">
    <citation type="submission" date="2022-11" db="EMBL/GenBank/DDBJ databases">
        <title>Alteromonas sp. nov., isolated from sea water of the Qingdao.</title>
        <authorList>
            <person name="Wang Q."/>
        </authorList>
    </citation>
    <scope>NUCLEOTIDE SEQUENCE</scope>
    <source>
        <strain evidence="2">ASW11-7</strain>
    </source>
</reference>
<evidence type="ECO:0000313" key="2">
    <source>
        <dbReference type="EMBL" id="MCW8107138.1"/>
    </source>
</evidence>
<dbReference type="Pfam" id="PF00753">
    <property type="entry name" value="Lactamase_B"/>
    <property type="match status" value="1"/>
</dbReference>
<comment type="caution">
    <text evidence="2">The sequence shown here is derived from an EMBL/GenBank/DDBJ whole genome shotgun (WGS) entry which is preliminary data.</text>
</comment>
<name>A0ABT3P317_9ALTE</name>
<protein>
    <submittedName>
        <fullName evidence="2">MBL fold metallo-hydrolase</fullName>
    </submittedName>
</protein>
<proteinExistence type="predicted"/>
<evidence type="ECO:0000259" key="1">
    <source>
        <dbReference type="SMART" id="SM00849"/>
    </source>
</evidence>
<dbReference type="RefSeq" id="WP_265616135.1">
    <property type="nucleotide sequence ID" value="NZ_JAPFRD010000002.1"/>
</dbReference>
<dbReference type="InterPro" id="IPR050114">
    <property type="entry name" value="UPF0173_UPF0282_UlaG_hydrolase"/>
</dbReference>
<dbReference type="Proteomes" id="UP001142810">
    <property type="component" value="Unassembled WGS sequence"/>
</dbReference>
<sequence>MILSICICGCSNLRPHNLPGLDSPPDNGALHARFFGTSTVYLSDGESSIMIDGLFTRRSFTQHRKYGFLPDSEAIANGLETAGIDNIDGLFVGHSHFDHALDAEMTAQQTNAKLFGSPSTLRLFPNFSHKSEVIVGKPYLFGKFTVTAFETQHVPKDSFIQNFEYFLTAIYAKGHEFMCAGKVYSFLIQHGDTDILIIPSSSLEQGDLPANTKADIVFLSIGLLSKQPNATKYIANYWENAVKETKAKVVFPIHYDDFRKPISADGELTLPLPLADKILLTMTELNKLANEHNTDGKNVKVIFPPVIKPFLLEFD</sequence>
<dbReference type="InterPro" id="IPR001279">
    <property type="entry name" value="Metallo-B-lactamas"/>
</dbReference>
<dbReference type="Gene3D" id="3.60.15.10">
    <property type="entry name" value="Ribonuclease Z/Hydroxyacylglutathione hydrolase-like"/>
    <property type="match status" value="1"/>
</dbReference>